<dbReference type="EMBL" id="CM045759">
    <property type="protein sequence ID" value="KAI8019078.1"/>
    <property type="molecule type" value="Genomic_DNA"/>
</dbReference>
<proteinExistence type="predicted"/>
<accession>A0ACC0I2B7</accession>
<evidence type="ECO:0000313" key="1">
    <source>
        <dbReference type="EMBL" id="KAI8019078.1"/>
    </source>
</evidence>
<sequence>MGLQGTISSHVGNLSFLQVLDLRNNSFHGHLTDEVGRLHRLTSLMLMDNTLEEGIPMGLHRCRMLRAVSLAGNNFSGSIPKELSTLPFLRYLVLAENNLTGVDEYVSSNVNGEVQPIDDPRIEEEEDDLADVVADVVEDKNELAEGDLPTSNKERGEVEAIGSLMENSLVEQTEECIGKSNEVAISKTAVGIGKAIKDGTREAETMMKEKEGL</sequence>
<dbReference type="Proteomes" id="UP001060215">
    <property type="component" value="Chromosome 2"/>
</dbReference>
<reference evidence="1 2" key="1">
    <citation type="journal article" date="2022" name="Plant J.">
        <title>Chromosome-level genome of Camellia lanceoleosa provides a valuable resource for understanding genome evolution and self-incompatibility.</title>
        <authorList>
            <person name="Gong W."/>
            <person name="Xiao S."/>
            <person name="Wang L."/>
            <person name="Liao Z."/>
            <person name="Chang Y."/>
            <person name="Mo W."/>
            <person name="Hu G."/>
            <person name="Li W."/>
            <person name="Zhao G."/>
            <person name="Zhu H."/>
            <person name="Hu X."/>
            <person name="Ji K."/>
            <person name="Xiang X."/>
            <person name="Song Q."/>
            <person name="Yuan D."/>
            <person name="Jin S."/>
            <person name="Zhang L."/>
        </authorList>
    </citation>
    <scope>NUCLEOTIDE SEQUENCE [LARGE SCALE GENOMIC DNA]</scope>
    <source>
        <strain evidence="1">SQ_2022a</strain>
    </source>
</reference>
<evidence type="ECO:0000313" key="2">
    <source>
        <dbReference type="Proteomes" id="UP001060215"/>
    </source>
</evidence>
<comment type="caution">
    <text evidence="1">The sequence shown here is derived from an EMBL/GenBank/DDBJ whole genome shotgun (WGS) entry which is preliminary data.</text>
</comment>
<name>A0ACC0I2B7_9ERIC</name>
<keyword evidence="2" id="KW-1185">Reference proteome</keyword>
<organism evidence="1 2">
    <name type="scientific">Camellia lanceoleosa</name>
    <dbReference type="NCBI Taxonomy" id="1840588"/>
    <lineage>
        <taxon>Eukaryota</taxon>
        <taxon>Viridiplantae</taxon>
        <taxon>Streptophyta</taxon>
        <taxon>Embryophyta</taxon>
        <taxon>Tracheophyta</taxon>
        <taxon>Spermatophyta</taxon>
        <taxon>Magnoliopsida</taxon>
        <taxon>eudicotyledons</taxon>
        <taxon>Gunneridae</taxon>
        <taxon>Pentapetalae</taxon>
        <taxon>asterids</taxon>
        <taxon>Ericales</taxon>
        <taxon>Theaceae</taxon>
        <taxon>Camellia</taxon>
    </lineage>
</organism>
<gene>
    <name evidence="1" type="ORF">LOK49_LG04G03117</name>
</gene>
<protein>
    <submittedName>
        <fullName evidence="1">LRR receptor-like serine/threonine-protein kinase EFR</fullName>
    </submittedName>
</protein>